<organism evidence="1">
    <name type="scientific">viral metagenome</name>
    <dbReference type="NCBI Taxonomy" id="1070528"/>
    <lineage>
        <taxon>unclassified sequences</taxon>
        <taxon>metagenomes</taxon>
        <taxon>organismal metagenomes</taxon>
    </lineage>
</organism>
<sequence length="137" mass="16273">MRGLAEAKAKIKEILDDRKSAVKLSESMLNKTLKEFSEKNLSDETKVRVAQLVRDYDIWDLLLRVNKRHFEEIKTFLNVFTSLEKTHVVIEKKQLQELCQDCPHGLEFAHPNPMLCKQAYCDRFHPRKWFVKLEKEK</sequence>
<protein>
    <submittedName>
        <fullName evidence="1">Uncharacterized protein</fullName>
    </submittedName>
</protein>
<dbReference type="AlphaFoldDB" id="A0A6M3XYF8"/>
<name>A0A6M3XYF8_9ZZZZ</name>
<proteinExistence type="predicted"/>
<accession>A0A6M3XYF8</accession>
<reference evidence="1" key="1">
    <citation type="submission" date="2020-03" db="EMBL/GenBank/DDBJ databases">
        <title>The deep terrestrial virosphere.</title>
        <authorList>
            <person name="Holmfeldt K."/>
            <person name="Nilsson E."/>
            <person name="Simone D."/>
            <person name="Lopez-Fernandez M."/>
            <person name="Wu X."/>
            <person name="de Brujin I."/>
            <person name="Lundin D."/>
            <person name="Andersson A."/>
            <person name="Bertilsson S."/>
            <person name="Dopson M."/>
        </authorList>
    </citation>
    <scope>NUCLEOTIDE SEQUENCE</scope>
    <source>
        <strain evidence="1">TM448B03782</strain>
    </source>
</reference>
<dbReference type="EMBL" id="MT145039">
    <property type="protein sequence ID" value="QJI02883.1"/>
    <property type="molecule type" value="Genomic_DNA"/>
</dbReference>
<gene>
    <name evidence="1" type="ORF">TM448B03782_0009</name>
</gene>
<evidence type="ECO:0000313" key="1">
    <source>
        <dbReference type="EMBL" id="QJI02883.1"/>
    </source>
</evidence>